<dbReference type="InterPro" id="IPR003660">
    <property type="entry name" value="HAMP_dom"/>
</dbReference>
<evidence type="ECO:0000313" key="12">
    <source>
        <dbReference type="Proteomes" id="UP000596248"/>
    </source>
</evidence>
<organism evidence="11 12">
    <name type="scientific">Brevibacillus choshinensis</name>
    <dbReference type="NCBI Taxonomy" id="54911"/>
    <lineage>
        <taxon>Bacteria</taxon>
        <taxon>Bacillati</taxon>
        <taxon>Bacillota</taxon>
        <taxon>Bacilli</taxon>
        <taxon>Bacillales</taxon>
        <taxon>Paenibacillaceae</taxon>
        <taxon>Brevibacillus</taxon>
    </lineage>
</organism>
<dbReference type="InterPro" id="IPR004090">
    <property type="entry name" value="Chemotax_Me-accpt_rcpt"/>
</dbReference>
<dbReference type="CDD" id="cd06225">
    <property type="entry name" value="HAMP"/>
    <property type="match status" value="1"/>
</dbReference>
<feature type="domain" description="Methyl-accepting transducer" evidence="9">
    <location>
        <begin position="276"/>
        <end position="512"/>
    </location>
</feature>
<dbReference type="EMBL" id="CP069127">
    <property type="protein sequence ID" value="QRG68088.1"/>
    <property type="molecule type" value="Genomic_DNA"/>
</dbReference>
<dbReference type="PANTHER" id="PTHR32089:SF112">
    <property type="entry name" value="LYSOZYME-LIKE PROTEIN-RELATED"/>
    <property type="match status" value="1"/>
</dbReference>
<keyword evidence="8" id="KW-1133">Transmembrane helix</keyword>
<reference evidence="11 12" key="1">
    <citation type="submission" date="2021-01" db="EMBL/GenBank/DDBJ databases">
        <title>Identification of strong promoters based on the transcriptome of Brevibacillus choshinensis.</title>
        <authorList>
            <person name="Yao D."/>
            <person name="Zhang K."/>
            <person name="Wu J."/>
        </authorList>
    </citation>
    <scope>NUCLEOTIDE SEQUENCE [LARGE SCALE GENOMIC DNA]</scope>
    <source>
        <strain evidence="11 12">HPD31-SP3</strain>
    </source>
</reference>
<dbReference type="Gene3D" id="1.10.287.950">
    <property type="entry name" value="Methyl-accepting chemotaxis protein"/>
    <property type="match status" value="1"/>
</dbReference>
<evidence type="ECO:0000259" key="9">
    <source>
        <dbReference type="PROSITE" id="PS50111"/>
    </source>
</evidence>
<evidence type="ECO:0000256" key="3">
    <source>
        <dbReference type="ARBA" id="ARBA00023136"/>
    </source>
</evidence>
<evidence type="ECO:0000313" key="11">
    <source>
        <dbReference type="EMBL" id="QRG68088.1"/>
    </source>
</evidence>
<dbReference type="SMART" id="SM00283">
    <property type="entry name" value="MA"/>
    <property type="match status" value="1"/>
</dbReference>
<protein>
    <submittedName>
        <fullName evidence="11">Methyl-accepting chemotaxis protein</fullName>
    </submittedName>
</protein>
<proteinExistence type="inferred from homology"/>
<dbReference type="CDD" id="cd11386">
    <property type="entry name" value="MCP_signal"/>
    <property type="match status" value="1"/>
</dbReference>
<dbReference type="Proteomes" id="UP000596248">
    <property type="component" value="Chromosome"/>
</dbReference>
<dbReference type="SMART" id="SM00304">
    <property type="entry name" value="HAMP"/>
    <property type="match status" value="1"/>
</dbReference>
<evidence type="ECO:0000256" key="5">
    <source>
        <dbReference type="ARBA" id="ARBA00029447"/>
    </source>
</evidence>
<evidence type="ECO:0000256" key="8">
    <source>
        <dbReference type="SAM" id="Phobius"/>
    </source>
</evidence>
<sequence length="562" mass="60723">MKIRTKFIIAFGVILAIMLSSGTHMYVQTKMLTTSYTELLVEAELLTSLREMQFVMTGRNNDERGYFLTGDDSYTKEMQARVEKIGGLAEKINKNQHAVLNYGQDLGPLKEFINAYLEASQKALDAYGSGNREEAIRLHFGDEREARKQLDQRIDELTNKVIAEKEKTTASLEAQRVTSEIVQVIFSIAGVLFAILIGAFLVRAIVIPLHRVNLQLKAIAEGEGDLTQELSVKSKDEIGMLADSFNRMLRNLRELILQVRSHAEQVAASAEQLTASSEQTSKATQQIAETVQEMAAGSEHQAQNVEASHNEVVGMAQGIGQIAARAENVSSTAIRTSDLATDGNQAIQLVVTQMDGMGEAMEGLSRLVSGLGERSEQIGQIVDVITGIAGQTNLLALNAAIEAARAGEHGRGFAVVADEVRKLAEQAAASAGQITQLIEVIQHETREAILSVERGSQQTALCMDGVASAGNAFAHIRDAVVRVAAEVQDVSAASRTLTDSTEKVAESMRVIASVTQQGVSRTLDVSAATEEQLASMEEIHTSAASLAHLAEEMEKLMGKFKA</sequence>
<keyword evidence="7" id="KW-0175">Coiled coil</keyword>
<dbReference type="InterPro" id="IPR004089">
    <property type="entry name" value="MCPsignal_dom"/>
</dbReference>
<dbReference type="InterPro" id="IPR024478">
    <property type="entry name" value="HlyB_4HB_MCP"/>
</dbReference>
<comment type="similarity">
    <text evidence="5">Belongs to the methyl-accepting chemotaxis (MCP) protein family.</text>
</comment>
<dbReference type="PANTHER" id="PTHR32089">
    <property type="entry name" value="METHYL-ACCEPTING CHEMOTAXIS PROTEIN MCPB"/>
    <property type="match status" value="1"/>
</dbReference>
<keyword evidence="4 6" id="KW-0807">Transducer</keyword>
<evidence type="ECO:0000256" key="2">
    <source>
        <dbReference type="ARBA" id="ARBA00022475"/>
    </source>
</evidence>
<keyword evidence="3 8" id="KW-0472">Membrane</keyword>
<feature type="transmembrane region" description="Helical" evidence="8">
    <location>
        <begin position="184"/>
        <end position="206"/>
    </location>
</feature>
<dbReference type="PROSITE" id="PS50111">
    <property type="entry name" value="CHEMOTAXIS_TRANSDUC_2"/>
    <property type="match status" value="1"/>
</dbReference>
<keyword evidence="8" id="KW-0812">Transmembrane</keyword>
<dbReference type="SUPFAM" id="SSF58104">
    <property type="entry name" value="Methyl-accepting chemotaxis protein (MCP) signaling domain"/>
    <property type="match status" value="1"/>
</dbReference>
<keyword evidence="12" id="KW-1185">Reference proteome</keyword>
<accession>A0ABX7FPC5</accession>
<evidence type="ECO:0000256" key="7">
    <source>
        <dbReference type="SAM" id="Coils"/>
    </source>
</evidence>
<dbReference type="Pfam" id="PF12729">
    <property type="entry name" value="4HB_MCP_1"/>
    <property type="match status" value="1"/>
</dbReference>
<dbReference type="Pfam" id="PF00672">
    <property type="entry name" value="HAMP"/>
    <property type="match status" value="1"/>
</dbReference>
<gene>
    <name evidence="11" type="ORF">JNE38_02445</name>
</gene>
<dbReference type="PRINTS" id="PR00260">
    <property type="entry name" value="CHEMTRNSDUCR"/>
</dbReference>
<feature type="coiled-coil region" evidence="7">
    <location>
        <begin position="140"/>
        <end position="167"/>
    </location>
</feature>
<dbReference type="PROSITE" id="PS50885">
    <property type="entry name" value="HAMP"/>
    <property type="match status" value="1"/>
</dbReference>
<feature type="domain" description="HAMP" evidence="10">
    <location>
        <begin position="203"/>
        <end position="257"/>
    </location>
</feature>
<evidence type="ECO:0000256" key="6">
    <source>
        <dbReference type="PROSITE-ProRule" id="PRU00284"/>
    </source>
</evidence>
<evidence type="ECO:0000256" key="1">
    <source>
        <dbReference type="ARBA" id="ARBA00004236"/>
    </source>
</evidence>
<evidence type="ECO:0000259" key="10">
    <source>
        <dbReference type="PROSITE" id="PS50885"/>
    </source>
</evidence>
<keyword evidence="2" id="KW-1003">Cell membrane</keyword>
<comment type="subcellular location">
    <subcellularLocation>
        <location evidence="1">Cell membrane</location>
    </subcellularLocation>
</comment>
<dbReference type="RefSeq" id="WP_203355098.1">
    <property type="nucleotide sequence ID" value="NZ_CP069127.1"/>
</dbReference>
<dbReference type="Pfam" id="PF00015">
    <property type="entry name" value="MCPsignal"/>
    <property type="match status" value="1"/>
</dbReference>
<evidence type="ECO:0000256" key="4">
    <source>
        <dbReference type="ARBA" id="ARBA00023224"/>
    </source>
</evidence>
<name>A0ABX7FPC5_BRECH</name>